<dbReference type="VEuPathDB" id="CryptoDB:Vbra_21810"/>
<keyword evidence="1" id="KW-1133">Transmembrane helix</keyword>
<protein>
    <submittedName>
        <fullName evidence="2">Uncharacterized protein</fullName>
    </submittedName>
</protein>
<dbReference type="AlphaFoldDB" id="A0A0G4FZ20"/>
<organism evidence="2 3">
    <name type="scientific">Vitrella brassicaformis (strain CCMP3155)</name>
    <dbReference type="NCBI Taxonomy" id="1169540"/>
    <lineage>
        <taxon>Eukaryota</taxon>
        <taxon>Sar</taxon>
        <taxon>Alveolata</taxon>
        <taxon>Colpodellida</taxon>
        <taxon>Vitrellaceae</taxon>
        <taxon>Vitrella</taxon>
    </lineage>
</organism>
<accession>A0A0G4FZ20</accession>
<reference evidence="2 3" key="1">
    <citation type="submission" date="2014-11" db="EMBL/GenBank/DDBJ databases">
        <authorList>
            <person name="Zhu J."/>
            <person name="Qi W."/>
            <person name="Song R."/>
        </authorList>
    </citation>
    <scope>NUCLEOTIDE SEQUENCE [LARGE SCALE GENOMIC DNA]</scope>
</reference>
<feature type="transmembrane region" description="Helical" evidence="1">
    <location>
        <begin position="6"/>
        <end position="27"/>
    </location>
</feature>
<dbReference type="EMBL" id="CDMY01000525">
    <property type="protein sequence ID" value="CEM20329.1"/>
    <property type="molecule type" value="Genomic_DNA"/>
</dbReference>
<keyword evidence="1" id="KW-0812">Transmembrane</keyword>
<dbReference type="InParanoid" id="A0A0G4FZ20"/>
<evidence type="ECO:0000313" key="2">
    <source>
        <dbReference type="EMBL" id="CEM20329.1"/>
    </source>
</evidence>
<dbReference type="Proteomes" id="UP000041254">
    <property type="component" value="Unassembled WGS sequence"/>
</dbReference>
<feature type="transmembrane region" description="Helical" evidence="1">
    <location>
        <begin position="129"/>
        <end position="150"/>
    </location>
</feature>
<feature type="transmembrane region" description="Helical" evidence="1">
    <location>
        <begin position="162"/>
        <end position="187"/>
    </location>
</feature>
<keyword evidence="3" id="KW-1185">Reference proteome</keyword>
<proteinExistence type="predicted"/>
<name>A0A0G4FZ20_VITBC</name>
<evidence type="ECO:0000313" key="3">
    <source>
        <dbReference type="Proteomes" id="UP000041254"/>
    </source>
</evidence>
<feature type="transmembrane region" description="Helical" evidence="1">
    <location>
        <begin position="87"/>
        <end position="109"/>
    </location>
</feature>
<keyword evidence="1" id="KW-0472">Membrane</keyword>
<gene>
    <name evidence="2" type="ORF">Vbra_21810</name>
</gene>
<evidence type="ECO:0000256" key="1">
    <source>
        <dbReference type="SAM" id="Phobius"/>
    </source>
</evidence>
<feature type="transmembrane region" description="Helical" evidence="1">
    <location>
        <begin position="199"/>
        <end position="217"/>
    </location>
</feature>
<sequence length="239" mass="25142">MLLSEVIKTFVESVVFLLFLVFAPAAVGKYAAKHPELGLGALEPAVETYLVIFTCIVLWNEVLTRGNDFDVAAVIVKNAVGLKPAGAALECCAVISLAGAAVGVLGLYLPEVFPNLPTIDDESPFWLSFLLEAFCNFIHTGMICVAFVCAKDVPATRFLQMAATAMIIVSAQPFIGGGPLLNVGLAITSALKNLHPLSGVVHVSGDLAGAFLAVSVFTPRRKGQVAAEGEAEPEAKKEK</sequence>